<evidence type="ECO:0000313" key="2">
    <source>
        <dbReference type="Proteomes" id="UP000018874"/>
    </source>
</evidence>
<sequence length="107" mass="12231">NMTMKIDSSKPIQGTFSAMVNFKTEHEELFEVKTFSNLNILIGSKRVINLMGRFEFTTYGSKVTVNEGDLHAEFRYQLQPSFEVYPYVEAQWAGTRGLIRKVSTGVQ</sequence>
<name>W2CTD8_9BACT</name>
<keyword evidence="2" id="KW-1185">Reference proteome</keyword>
<dbReference type="AlphaFoldDB" id="W2CTD8"/>
<accession>W2CTD8</accession>
<gene>
    <name evidence="1" type="ORF">T231_04870</name>
</gene>
<protein>
    <submittedName>
        <fullName evidence="1">Uncharacterized protein</fullName>
    </submittedName>
</protein>
<proteinExistence type="predicted"/>
<dbReference type="EMBL" id="AYYD01000740">
    <property type="protein sequence ID" value="ETK10435.1"/>
    <property type="molecule type" value="Genomic_DNA"/>
</dbReference>
<feature type="non-terminal residue" evidence="1">
    <location>
        <position position="1"/>
    </location>
</feature>
<feature type="non-terminal residue" evidence="1">
    <location>
        <position position="107"/>
    </location>
</feature>
<dbReference type="Proteomes" id="UP000018874">
    <property type="component" value="Unassembled WGS sequence"/>
</dbReference>
<comment type="caution">
    <text evidence="1">The sequence shown here is derived from an EMBL/GenBank/DDBJ whole genome shotgun (WGS) entry which is preliminary data.</text>
</comment>
<organism evidence="1 2">
    <name type="scientific">Tannerella sp. oral taxon BU063 isolate Cell 6/7/9</name>
    <dbReference type="NCBI Taxonomy" id="1411021"/>
    <lineage>
        <taxon>Bacteria</taxon>
        <taxon>Pseudomonadati</taxon>
        <taxon>Bacteroidota</taxon>
        <taxon>Bacteroidia</taxon>
        <taxon>Bacteroidales</taxon>
        <taxon>Tannerellaceae</taxon>
        <taxon>Tannerella</taxon>
    </lineage>
</organism>
<evidence type="ECO:0000313" key="1">
    <source>
        <dbReference type="EMBL" id="ETK10435.1"/>
    </source>
</evidence>
<reference evidence="1 2" key="1">
    <citation type="submission" date="2013-11" db="EMBL/GenBank/DDBJ databases">
        <title>Single cell genomics of uncultured Tannerella BU063 (oral taxon 286).</title>
        <authorList>
            <person name="Beall C.J."/>
            <person name="Campbell A.G."/>
            <person name="Griffen A.L."/>
            <person name="Podar M."/>
            <person name="Leys E.J."/>
        </authorList>
    </citation>
    <scope>NUCLEOTIDE SEQUENCE [LARGE SCALE GENOMIC DNA]</scope>
    <source>
        <strain evidence="1">Cell 6/7/9</strain>
    </source>
</reference>